<dbReference type="InterPro" id="IPR036737">
    <property type="entry name" value="OmpA-like_sf"/>
</dbReference>
<accession>A0ABV2H7N4</accession>
<keyword evidence="11" id="KW-1185">Reference proteome</keyword>
<comment type="function">
    <text evidence="8">Part of the Tol-Pal system, which plays a role in outer membrane invagination during cell division and is important for maintaining outer membrane integrity.</text>
</comment>
<dbReference type="NCBIfam" id="TIGR02802">
    <property type="entry name" value="Pal_lipo"/>
    <property type="match status" value="1"/>
</dbReference>
<keyword evidence="7 8" id="KW-0131">Cell cycle</keyword>
<dbReference type="InterPro" id="IPR006665">
    <property type="entry name" value="OmpA-like"/>
</dbReference>
<comment type="caution">
    <text evidence="10">The sequence shown here is derived from an EMBL/GenBank/DDBJ whole genome shotgun (WGS) entry which is preliminary data.</text>
</comment>
<dbReference type="InterPro" id="IPR014169">
    <property type="entry name" value="Pal_lipo_C"/>
</dbReference>
<dbReference type="HAMAP" id="MF_02204">
    <property type="entry name" value="Pal"/>
    <property type="match status" value="1"/>
</dbReference>
<dbReference type="InterPro" id="IPR039001">
    <property type="entry name" value="Pal"/>
</dbReference>
<keyword evidence="2 8" id="KW-0732">Signal</keyword>
<dbReference type="InterPro" id="IPR050330">
    <property type="entry name" value="Bact_OuterMem_StrucFunc"/>
</dbReference>
<name>A0ABV2H7N4_9HYPH</name>
<evidence type="ECO:0000313" key="11">
    <source>
        <dbReference type="Proteomes" id="UP001549031"/>
    </source>
</evidence>
<evidence type="ECO:0000256" key="3">
    <source>
        <dbReference type="ARBA" id="ARBA00023136"/>
    </source>
</evidence>
<reference evidence="10 11" key="1">
    <citation type="submission" date="2024-06" db="EMBL/GenBank/DDBJ databases">
        <title>Genomic Encyclopedia of Type Strains, Phase IV (KMG-IV): sequencing the most valuable type-strain genomes for metagenomic binning, comparative biology and taxonomic classification.</title>
        <authorList>
            <person name="Goeker M."/>
        </authorList>
    </citation>
    <scope>NUCLEOTIDE SEQUENCE [LARGE SCALE GENOMIC DNA]</scope>
    <source>
        <strain evidence="10 11">DSM 105042</strain>
    </source>
</reference>
<evidence type="ECO:0000256" key="5">
    <source>
        <dbReference type="ARBA" id="ARBA00023237"/>
    </source>
</evidence>
<evidence type="ECO:0000313" key="10">
    <source>
        <dbReference type="EMBL" id="MET3586556.1"/>
    </source>
</evidence>
<proteinExistence type="inferred from homology"/>
<dbReference type="PROSITE" id="PS01068">
    <property type="entry name" value="OMPA_1"/>
    <property type="match status" value="1"/>
</dbReference>
<dbReference type="EMBL" id="JBEPLJ010000009">
    <property type="protein sequence ID" value="MET3586556.1"/>
    <property type="molecule type" value="Genomic_DNA"/>
</dbReference>
<dbReference type="PRINTS" id="PR01021">
    <property type="entry name" value="OMPADOMAIN"/>
</dbReference>
<keyword evidence="3 8" id="KW-0472">Membrane</keyword>
<gene>
    <name evidence="8" type="primary">pal</name>
    <name evidence="10" type="ORF">ABID21_002674</name>
</gene>
<comment type="similarity">
    <text evidence="8">Belongs to the Pal lipoprotein family.</text>
</comment>
<sequence length="179" mass="18948">MGRTDTSAMSRMQTLARNPAVVALALTLALAGCANKKNLPNNAGDLGLGGAGAGAATPGSTQDFTVNVGDRIFFDTDSTTIRADAQQTLDRQAQWLSRYPNYAITVEGHADERGTREYNLALGARRAAATKEYLAARGVPANRIRTISYGKEKPVAVCDDISCWSQNRRAVTVLGGAGM</sequence>
<evidence type="ECO:0000256" key="2">
    <source>
        <dbReference type="ARBA" id="ARBA00022729"/>
    </source>
</evidence>
<dbReference type="Pfam" id="PF00691">
    <property type="entry name" value="OmpA"/>
    <property type="match status" value="1"/>
</dbReference>
<dbReference type="PROSITE" id="PS51123">
    <property type="entry name" value="OMPA_2"/>
    <property type="match status" value="1"/>
</dbReference>
<dbReference type="Proteomes" id="UP001549031">
    <property type="component" value="Unassembled WGS sequence"/>
</dbReference>
<comment type="subcellular location">
    <subcellularLocation>
        <location evidence="8">Cell outer membrane</location>
        <topology evidence="8">Lipid-anchor</topology>
    </subcellularLocation>
</comment>
<dbReference type="Gene3D" id="3.30.1330.60">
    <property type="entry name" value="OmpA-like domain"/>
    <property type="match status" value="1"/>
</dbReference>
<dbReference type="PROSITE" id="PS51257">
    <property type="entry name" value="PROKAR_LIPOPROTEIN"/>
    <property type="match status" value="1"/>
</dbReference>
<dbReference type="PANTHER" id="PTHR30329:SF21">
    <property type="entry name" value="LIPOPROTEIN YIAD-RELATED"/>
    <property type="match status" value="1"/>
</dbReference>
<evidence type="ECO:0000256" key="7">
    <source>
        <dbReference type="ARBA" id="ARBA00023306"/>
    </source>
</evidence>
<keyword evidence="5 8" id="KW-0998">Cell outer membrane</keyword>
<evidence type="ECO:0000256" key="1">
    <source>
        <dbReference type="ARBA" id="ARBA00022618"/>
    </source>
</evidence>
<keyword evidence="6 8" id="KW-0449">Lipoprotein</keyword>
<keyword evidence="4 8" id="KW-0564">Palmitate</keyword>
<evidence type="ECO:0000259" key="9">
    <source>
        <dbReference type="PROSITE" id="PS51123"/>
    </source>
</evidence>
<organism evidence="10 11">
    <name type="scientific">Pseudorhizobium tarimense</name>
    <dbReference type="NCBI Taxonomy" id="1079109"/>
    <lineage>
        <taxon>Bacteria</taxon>
        <taxon>Pseudomonadati</taxon>
        <taxon>Pseudomonadota</taxon>
        <taxon>Alphaproteobacteria</taxon>
        <taxon>Hyphomicrobiales</taxon>
        <taxon>Rhizobiaceae</taxon>
        <taxon>Rhizobium/Agrobacterium group</taxon>
        <taxon>Pseudorhizobium</taxon>
    </lineage>
</organism>
<evidence type="ECO:0000256" key="8">
    <source>
        <dbReference type="HAMAP-Rule" id="MF_02204"/>
    </source>
</evidence>
<comment type="subunit">
    <text evidence="8">The Tol-Pal system is composed of five core proteins: the inner membrane proteins TolA, TolQ and TolR, the periplasmic protein TolB and the outer membrane protein Pal. They form a network linking the inner and outer membranes and the peptidoglycan layer.</text>
</comment>
<keyword evidence="1 8" id="KW-0132">Cell division</keyword>
<dbReference type="InterPro" id="IPR006690">
    <property type="entry name" value="OMPA-like_CS"/>
</dbReference>
<dbReference type="CDD" id="cd07185">
    <property type="entry name" value="OmpA_C-like"/>
    <property type="match status" value="1"/>
</dbReference>
<evidence type="ECO:0000256" key="6">
    <source>
        <dbReference type="ARBA" id="ARBA00023288"/>
    </source>
</evidence>
<dbReference type="InterPro" id="IPR006664">
    <property type="entry name" value="OMP_bac"/>
</dbReference>
<protein>
    <recommendedName>
        <fullName evidence="8">Peptidoglycan-associated lipoprotein</fullName>
        <shortName evidence="8">PAL</shortName>
    </recommendedName>
</protein>
<evidence type="ECO:0000256" key="4">
    <source>
        <dbReference type="ARBA" id="ARBA00023139"/>
    </source>
</evidence>
<dbReference type="PANTHER" id="PTHR30329">
    <property type="entry name" value="STATOR ELEMENT OF FLAGELLAR MOTOR COMPLEX"/>
    <property type="match status" value="1"/>
</dbReference>
<feature type="domain" description="OmpA-like" evidence="9">
    <location>
        <begin position="62"/>
        <end position="178"/>
    </location>
</feature>
<dbReference type="SUPFAM" id="SSF103088">
    <property type="entry name" value="OmpA-like"/>
    <property type="match status" value="1"/>
</dbReference>
<dbReference type="RefSeq" id="WP_247244323.1">
    <property type="nucleotide sequence ID" value="NZ_JALJRA010000009.1"/>
</dbReference>